<dbReference type="EMBL" id="MU854395">
    <property type="protein sequence ID" value="KAK4039642.1"/>
    <property type="molecule type" value="Genomic_DNA"/>
</dbReference>
<feature type="domain" description="Zn(2)-C6 fungal-type" evidence="7">
    <location>
        <begin position="14"/>
        <end position="42"/>
    </location>
</feature>
<evidence type="ECO:0000256" key="3">
    <source>
        <dbReference type="ARBA" id="ARBA00023015"/>
    </source>
</evidence>
<dbReference type="PANTHER" id="PTHR37534:SF51">
    <property type="entry name" value="ACRIFLAVINE SENSITIVITY CONTROL PROTEIN ACR-2"/>
    <property type="match status" value="1"/>
</dbReference>
<dbReference type="SMART" id="SM00066">
    <property type="entry name" value="GAL4"/>
    <property type="match status" value="1"/>
</dbReference>
<dbReference type="GO" id="GO:0005634">
    <property type="term" value="C:nucleus"/>
    <property type="evidence" value="ECO:0007669"/>
    <property type="project" value="UniProtKB-SubCell"/>
</dbReference>
<keyword evidence="3" id="KW-0805">Transcription regulation</keyword>
<evidence type="ECO:0000313" key="8">
    <source>
        <dbReference type="EMBL" id="KAK4039642.1"/>
    </source>
</evidence>
<dbReference type="GO" id="GO:0045944">
    <property type="term" value="P:positive regulation of transcription by RNA polymerase II"/>
    <property type="evidence" value="ECO:0007669"/>
    <property type="project" value="TreeGrafter"/>
</dbReference>
<dbReference type="Proteomes" id="UP001303115">
    <property type="component" value="Unassembled WGS sequence"/>
</dbReference>
<dbReference type="PROSITE" id="PS50048">
    <property type="entry name" value="ZN2_CY6_FUNGAL_2"/>
    <property type="match status" value="1"/>
</dbReference>
<proteinExistence type="predicted"/>
<comment type="subcellular location">
    <subcellularLocation>
        <location evidence="1">Nucleus</location>
    </subcellularLocation>
</comment>
<dbReference type="GO" id="GO:0008270">
    <property type="term" value="F:zinc ion binding"/>
    <property type="evidence" value="ECO:0007669"/>
    <property type="project" value="InterPro"/>
</dbReference>
<dbReference type="SUPFAM" id="SSF57701">
    <property type="entry name" value="Zn2/Cys6 DNA-binding domain"/>
    <property type="match status" value="1"/>
</dbReference>
<evidence type="ECO:0000256" key="2">
    <source>
        <dbReference type="ARBA" id="ARBA00022833"/>
    </source>
</evidence>
<keyword evidence="2" id="KW-0862">Zinc</keyword>
<dbReference type="Pfam" id="PF00172">
    <property type="entry name" value="Zn_clus"/>
    <property type="match status" value="1"/>
</dbReference>
<dbReference type="GO" id="GO:0000981">
    <property type="term" value="F:DNA-binding transcription factor activity, RNA polymerase II-specific"/>
    <property type="evidence" value="ECO:0007669"/>
    <property type="project" value="InterPro"/>
</dbReference>
<protein>
    <submittedName>
        <fullName evidence="8">Fungal-specific transcription factor domain-containing protein</fullName>
    </submittedName>
</protein>
<organism evidence="8 9">
    <name type="scientific">Parachaetomium inaequale</name>
    <dbReference type="NCBI Taxonomy" id="2588326"/>
    <lineage>
        <taxon>Eukaryota</taxon>
        <taxon>Fungi</taxon>
        <taxon>Dikarya</taxon>
        <taxon>Ascomycota</taxon>
        <taxon>Pezizomycotina</taxon>
        <taxon>Sordariomycetes</taxon>
        <taxon>Sordariomycetidae</taxon>
        <taxon>Sordariales</taxon>
        <taxon>Chaetomiaceae</taxon>
        <taxon>Parachaetomium</taxon>
    </lineage>
</organism>
<keyword evidence="6" id="KW-0539">Nucleus</keyword>
<dbReference type="InterPro" id="IPR036864">
    <property type="entry name" value="Zn2-C6_fun-type_DNA-bd_sf"/>
</dbReference>
<evidence type="ECO:0000313" key="9">
    <source>
        <dbReference type="Proteomes" id="UP001303115"/>
    </source>
</evidence>
<evidence type="ECO:0000256" key="4">
    <source>
        <dbReference type="ARBA" id="ARBA00023125"/>
    </source>
</evidence>
<dbReference type="AlphaFoldDB" id="A0AAN6PFD8"/>
<dbReference type="InterPro" id="IPR021858">
    <property type="entry name" value="Fun_TF"/>
</dbReference>
<evidence type="ECO:0000256" key="1">
    <source>
        <dbReference type="ARBA" id="ARBA00004123"/>
    </source>
</evidence>
<name>A0AAN6PFD8_9PEZI</name>
<dbReference type="PROSITE" id="PS00463">
    <property type="entry name" value="ZN2_CY6_FUNGAL_1"/>
    <property type="match status" value="1"/>
</dbReference>
<evidence type="ECO:0000256" key="6">
    <source>
        <dbReference type="ARBA" id="ARBA00023242"/>
    </source>
</evidence>
<dbReference type="Gene3D" id="4.10.240.10">
    <property type="entry name" value="Zn(2)-C6 fungal-type DNA-binding domain"/>
    <property type="match status" value="1"/>
</dbReference>
<gene>
    <name evidence="8" type="ORF">C8A01DRAFT_36346</name>
</gene>
<sequence>MPGRDRVVAAPSRACHNCRRRRLRCDRSLPSCRKCASAGEDCLGYGTVLRWANAPAVRGKLVGQLVVKSESPRTNPSFLIPPSLLDPLLKGLNRRARHYVHHFSTAVCRDLVSFDQHECNPFRAIIPMAGNFDFIEAIIVATGAMHIAALNGYQDQPGRAELVDALVAKDKAIRLLRSAVDSLTPANQAMVLAATVFLINLDLIDSGKGGWQVHIEAASTLMSSLHDPVYQLDQTLMTCVDAIAADCLTYRVLGAAISGVGLTSWAEHDLTGLFSVLERAEAYSYHCCPPEILRILLSASSLCSGSSNGRSPVEDALSLLHQARSLDVVEWVHSIRGLSAHDDLDIRVSVALAHRATTCLYILLAVPEAVPFPLAVDMLVQEVLGHLAAVPVDHIHLKGTIWPTFVVGAQTDDPVQRAWCIERMQAVWTRNPWICPWGYIRTAVETMQSLWAARDRDPVKEGRNWLLELKSMRDKCLIV</sequence>
<accession>A0AAN6PFD8</accession>
<keyword evidence="5" id="KW-0804">Transcription</keyword>
<comment type="caution">
    <text evidence="8">The sequence shown here is derived from an EMBL/GenBank/DDBJ whole genome shotgun (WGS) entry which is preliminary data.</text>
</comment>
<keyword evidence="4" id="KW-0238">DNA-binding</keyword>
<keyword evidence="9" id="KW-1185">Reference proteome</keyword>
<evidence type="ECO:0000259" key="7">
    <source>
        <dbReference type="PROSITE" id="PS50048"/>
    </source>
</evidence>
<dbReference type="PANTHER" id="PTHR37534">
    <property type="entry name" value="TRANSCRIPTIONAL ACTIVATOR PROTEIN UGA3"/>
    <property type="match status" value="1"/>
</dbReference>
<dbReference type="Pfam" id="PF11951">
    <property type="entry name" value="Fungal_trans_2"/>
    <property type="match status" value="1"/>
</dbReference>
<evidence type="ECO:0000256" key="5">
    <source>
        <dbReference type="ARBA" id="ARBA00023163"/>
    </source>
</evidence>
<dbReference type="GO" id="GO:0000976">
    <property type="term" value="F:transcription cis-regulatory region binding"/>
    <property type="evidence" value="ECO:0007669"/>
    <property type="project" value="TreeGrafter"/>
</dbReference>
<dbReference type="InterPro" id="IPR001138">
    <property type="entry name" value="Zn2Cys6_DnaBD"/>
</dbReference>
<reference evidence="9" key="1">
    <citation type="journal article" date="2023" name="Mol. Phylogenet. Evol.">
        <title>Genome-scale phylogeny and comparative genomics of the fungal order Sordariales.</title>
        <authorList>
            <person name="Hensen N."/>
            <person name="Bonometti L."/>
            <person name="Westerberg I."/>
            <person name="Brannstrom I.O."/>
            <person name="Guillou S."/>
            <person name="Cros-Aarteil S."/>
            <person name="Calhoun S."/>
            <person name="Haridas S."/>
            <person name="Kuo A."/>
            <person name="Mondo S."/>
            <person name="Pangilinan J."/>
            <person name="Riley R."/>
            <person name="LaButti K."/>
            <person name="Andreopoulos B."/>
            <person name="Lipzen A."/>
            <person name="Chen C."/>
            <person name="Yan M."/>
            <person name="Daum C."/>
            <person name="Ng V."/>
            <person name="Clum A."/>
            <person name="Steindorff A."/>
            <person name="Ohm R.A."/>
            <person name="Martin F."/>
            <person name="Silar P."/>
            <person name="Natvig D.O."/>
            <person name="Lalanne C."/>
            <person name="Gautier V."/>
            <person name="Ament-Velasquez S.L."/>
            <person name="Kruys A."/>
            <person name="Hutchinson M.I."/>
            <person name="Powell A.J."/>
            <person name="Barry K."/>
            <person name="Miller A.N."/>
            <person name="Grigoriev I.V."/>
            <person name="Debuchy R."/>
            <person name="Gladieux P."/>
            <person name="Hiltunen Thoren M."/>
            <person name="Johannesson H."/>
        </authorList>
    </citation>
    <scope>NUCLEOTIDE SEQUENCE [LARGE SCALE GENOMIC DNA]</scope>
    <source>
        <strain evidence="9">CBS 284.82</strain>
    </source>
</reference>